<keyword evidence="1" id="KW-0805">Transcription regulation</keyword>
<accession>A0A8J3QK43</accession>
<dbReference type="CDD" id="cd00090">
    <property type="entry name" value="HTH_ARSR"/>
    <property type="match status" value="1"/>
</dbReference>
<organism evidence="5 6">
    <name type="scientific">Rhizocola hellebori</name>
    <dbReference type="NCBI Taxonomy" id="1392758"/>
    <lineage>
        <taxon>Bacteria</taxon>
        <taxon>Bacillati</taxon>
        <taxon>Actinomycetota</taxon>
        <taxon>Actinomycetes</taxon>
        <taxon>Micromonosporales</taxon>
        <taxon>Micromonosporaceae</taxon>
        <taxon>Rhizocola</taxon>
    </lineage>
</organism>
<dbReference type="InterPro" id="IPR011991">
    <property type="entry name" value="ArsR-like_HTH"/>
</dbReference>
<evidence type="ECO:0000313" key="6">
    <source>
        <dbReference type="Proteomes" id="UP000612899"/>
    </source>
</evidence>
<evidence type="ECO:0000259" key="4">
    <source>
        <dbReference type="PROSITE" id="PS50987"/>
    </source>
</evidence>
<dbReference type="PANTHER" id="PTHR33154:SF33">
    <property type="entry name" value="TRANSCRIPTIONAL REPRESSOR SDPR"/>
    <property type="match status" value="1"/>
</dbReference>
<name>A0A8J3QK43_9ACTN</name>
<keyword evidence="3" id="KW-0804">Transcription</keyword>
<dbReference type="SMART" id="SM00418">
    <property type="entry name" value="HTH_ARSR"/>
    <property type="match status" value="1"/>
</dbReference>
<proteinExistence type="predicted"/>
<dbReference type="SUPFAM" id="SSF46785">
    <property type="entry name" value="Winged helix' DNA-binding domain"/>
    <property type="match status" value="1"/>
</dbReference>
<reference evidence="5" key="1">
    <citation type="submission" date="2021-01" db="EMBL/GenBank/DDBJ databases">
        <title>Whole genome shotgun sequence of Rhizocola hellebori NBRC 109834.</title>
        <authorList>
            <person name="Komaki H."/>
            <person name="Tamura T."/>
        </authorList>
    </citation>
    <scope>NUCLEOTIDE SEQUENCE</scope>
    <source>
        <strain evidence="5">NBRC 109834</strain>
    </source>
</reference>
<protein>
    <recommendedName>
        <fullName evidence="4">HTH arsR-type domain-containing protein</fullName>
    </recommendedName>
</protein>
<comment type="caution">
    <text evidence="5">The sequence shown here is derived from an EMBL/GenBank/DDBJ whole genome shotgun (WGS) entry which is preliminary data.</text>
</comment>
<dbReference type="EMBL" id="BONY01000119">
    <property type="protein sequence ID" value="GIH11107.1"/>
    <property type="molecule type" value="Genomic_DNA"/>
</dbReference>
<dbReference type="Pfam" id="PF12840">
    <property type="entry name" value="HTH_20"/>
    <property type="match status" value="1"/>
</dbReference>
<evidence type="ECO:0000313" key="5">
    <source>
        <dbReference type="EMBL" id="GIH11107.1"/>
    </source>
</evidence>
<dbReference type="SUPFAM" id="SSF55961">
    <property type="entry name" value="Bet v1-like"/>
    <property type="match status" value="1"/>
</dbReference>
<dbReference type="Pfam" id="PF10604">
    <property type="entry name" value="Polyketide_cyc2"/>
    <property type="match status" value="1"/>
</dbReference>
<dbReference type="Gene3D" id="1.10.10.10">
    <property type="entry name" value="Winged helix-like DNA-binding domain superfamily/Winged helix DNA-binding domain"/>
    <property type="match status" value="1"/>
</dbReference>
<evidence type="ECO:0000256" key="3">
    <source>
        <dbReference type="ARBA" id="ARBA00023163"/>
    </source>
</evidence>
<dbReference type="GO" id="GO:0003677">
    <property type="term" value="F:DNA binding"/>
    <property type="evidence" value="ECO:0007669"/>
    <property type="project" value="UniProtKB-KW"/>
</dbReference>
<dbReference type="InterPro" id="IPR001845">
    <property type="entry name" value="HTH_ArsR_DNA-bd_dom"/>
</dbReference>
<sequence>MSEPEELWRALASPWRRQLLDLLRAGPHTTGQLAQAIPELSRFAVMQHLEVLTQVDLVVVQRQGRHRYNHLNPVPLRRWYERWVVPLADESAGQLLALQRHVEKSGATTMTFEEQIRTVRIETQLSFDAPPERVFAALTGDTMAWFPHSYGGERTKRVVIEPRVGGAHYEDWGDGQGHLYGHVTQWQPPHRLSLRGRVMPGSILDTAYEITEDGAQSVLRMSKVATGPMSEEEAAGIGRHGDIANYADELRKVVESQHG</sequence>
<keyword evidence="6" id="KW-1185">Reference proteome</keyword>
<dbReference type="InterPro" id="IPR036390">
    <property type="entry name" value="WH_DNA-bd_sf"/>
</dbReference>
<dbReference type="PROSITE" id="PS50987">
    <property type="entry name" value="HTH_ARSR_2"/>
    <property type="match status" value="1"/>
</dbReference>
<dbReference type="Gene3D" id="3.30.530.20">
    <property type="match status" value="1"/>
</dbReference>
<dbReference type="PANTHER" id="PTHR33154">
    <property type="entry name" value="TRANSCRIPTIONAL REGULATOR, ARSR FAMILY"/>
    <property type="match status" value="1"/>
</dbReference>
<dbReference type="Proteomes" id="UP000612899">
    <property type="component" value="Unassembled WGS sequence"/>
</dbReference>
<dbReference type="InterPro" id="IPR019587">
    <property type="entry name" value="Polyketide_cyclase/dehydratase"/>
</dbReference>
<evidence type="ECO:0000256" key="1">
    <source>
        <dbReference type="ARBA" id="ARBA00023015"/>
    </source>
</evidence>
<dbReference type="AlphaFoldDB" id="A0A8J3QK43"/>
<dbReference type="InterPro" id="IPR036388">
    <property type="entry name" value="WH-like_DNA-bd_sf"/>
</dbReference>
<dbReference type="GO" id="GO:0003700">
    <property type="term" value="F:DNA-binding transcription factor activity"/>
    <property type="evidence" value="ECO:0007669"/>
    <property type="project" value="InterPro"/>
</dbReference>
<feature type="domain" description="HTH arsR-type" evidence="4">
    <location>
        <begin position="1"/>
        <end position="91"/>
    </location>
</feature>
<dbReference type="InterPro" id="IPR023393">
    <property type="entry name" value="START-like_dom_sf"/>
</dbReference>
<evidence type="ECO:0000256" key="2">
    <source>
        <dbReference type="ARBA" id="ARBA00023125"/>
    </source>
</evidence>
<gene>
    <name evidence="5" type="ORF">Rhe02_91740</name>
</gene>
<dbReference type="InterPro" id="IPR051081">
    <property type="entry name" value="HTH_MetalResp_TranReg"/>
</dbReference>
<dbReference type="RefSeq" id="WP_203914827.1">
    <property type="nucleotide sequence ID" value="NZ_BONY01000119.1"/>
</dbReference>
<keyword evidence="2" id="KW-0238">DNA-binding</keyword>